<dbReference type="OrthoDB" id="4337860at2"/>
<proteinExistence type="predicted"/>
<evidence type="ECO:0000313" key="4">
    <source>
        <dbReference type="EMBL" id="SMC96211.1"/>
    </source>
</evidence>
<feature type="domain" description="Transposase IS116/IS110/IS902 C-terminal" evidence="3">
    <location>
        <begin position="241"/>
        <end position="322"/>
    </location>
</feature>
<organism evidence="4 5">
    <name type="scientific">Janibacter indicus</name>
    <dbReference type="NCBI Taxonomy" id="857417"/>
    <lineage>
        <taxon>Bacteria</taxon>
        <taxon>Bacillati</taxon>
        <taxon>Actinomycetota</taxon>
        <taxon>Actinomycetes</taxon>
        <taxon>Micrococcales</taxon>
        <taxon>Intrasporangiaceae</taxon>
        <taxon>Janibacter</taxon>
    </lineage>
</organism>
<dbReference type="Pfam" id="PF02371">
    <property type="entry name" value="Transposase_20"/>
    <property type="match status" value="1"/>
</dbReference>
<reference evidence="4 5" key="1">
    <citation type="submission" date="2017-04" db="EMBL/GenBank/DDBJ databases">
        <authorList>
            <person name="Afonso C.L."/>
            <person name="Miller P.J."/>
            <person name="Scott M.A."/>
            <person name="Spackman E."/>
            <person name="Goraichik I."/>
            <person name="Dimitrov K.M."/>
            <person name="Suarez D.L."/>
            <person name="Swayne D.E."/>
        </authorList>
    </citation>
    <scope>NUCLEOTIDE SEQUENCE [LARGE SCALE GENOMIC DNA]</scope>
    <source>
        <strain evidence="4 5">CGMCC 1.12511</strain>
    </source>
</reference>
<dbReference type="InterPro" id="IPR003346">
    <property type="entry name" value="Transposase_20"/>
</dbReference>
<dbReference type="EMBL" id="FWXN01000019">
    <property type="protein sequence ID" value="SMC96211.1"/>
    <property type="molecule type" value="Genomic_DNA"/>
</dbReference>
<evidence type="ECO:0000259" key="2">
    <source>
        <dbReference type="Pfam" id="PF01548"/>
    </source>
</evidence>
<accession>A0A1W2DFC7</accession>
<dbReference type="PANTHER" id="PTHR33055:SF16">
    <property type="entry name" value="TRANSPOSASE FOR INSERTION SEQUENCE ELEMENT IS1547"/>
    <property type="match status" value="1"/>
</dbReference>
<dbReference type="GO" id="GO:0006313">
    <property type="term" value="P:DNA transposition"/>
    <property type="evidence" value="ECO:0007669"/>
    <property type="project" value="InterPro"/>
</dbReference>
<gene>
    <name evidence="4" type="ORF">SAMN06296429_1191</name>
</gene>
<feature type="coiled-coil region" evidence="1">
    <location>
        <begin position="202"/>
        <end position="236"/>
    </location>
</feature>
<dbReference type="GO" id="GO:0003677">
    <property type="term" value="F:DNA binding"/>
    <property type="evidence" value="ECO:0007669"/>
    <property type="project" value="InterPro"/>
</dbReference>
<evidence type="ECO:0000256" key="1">
    <source>
        <dbReference type="SAM" id="Coils"/>
    </source>
</evidence>
<evidence type="ECO:0000259" key="3">
    <source>
        <dbReference type="Pfam" id="PF02371"/>
    </source>
</evidence>
<dbReference type="GO" id="GO:0004803">
    <property type="term" value="F:transposase activity"/>
    <property type="evidence" value="ECO:0007669"/>
    <property type="project" value="InterPro"/>
</dbReference>
<keyword evidence="1" id="KW-0175">Coiled coil</keyword>
<dbReference type="NCBIfam" id="NF033542">
    <property type="entry name" value="transpos_IS110"/>
    <property type="match status" value="1"/>
</dbReference>
<dbReference type="Pfam" id="PF01548">
    <property type="entry name" value="DEDD_Tnp_IS110"/>
    <property type="match status" value="1"/>
</dbReference>
<dbReference type="RefSeq" id="WP_084453161.1">
    <property type="nucleotide sequence ID" value="NZ_FWXN01000019.1"/>
</dbReference>
<feature type="domain" description="Transposase IS110-like N-terminal" evidence="2">
    <location>
        <begin position="19"/>
        <end position="166"/>
    </location>
</feature>
<evidence type="ECO:0000313" key="5">
    <source>
        <dbReference type="Proteomes" id="UP000192634"/>
    </source>
</evidence>
<dbReference type="AlphaFoldDB" id="A0A1W2DFC7"/>
<dbReference type="PANTHER" id="PTHR33055">
    <property type="entry name" value="TRANSPOSASE FOR INSERTION SEQUENCE ELEMENT IS1111A"/>
    <property type="match status" value="1"/>
</dbReference>
<dbReference type="Proteomes" id="UP000192634">
    <property type="component" value="Unassembled WGS sequence"/>
</dbReference>
<protein>
    <submittedName>
        <fullName evidence="4">Transposase</fullName>
    </submittedName>
</protein>
<name>A0A1W2DFC7_9MICO</name>
<dbReference type="InterPro" id="IPR002525">
    <property type="entry name" value="Transp_IS110-like_N"/>
</dbReference>
<dbReference type="InterPro" id="IPR047650">
    <property type="entry name" value="Transpos_IS110"/>
</dbReference>
<sequence>MNSMTVTPTEPVASRQIIIGVDTHKYAHVAVAIDHLGARLAAQHVAANREGYAQLEAWAAALAGNGRVIAYGVEGTGSYGVGLASFLRRTGHRVIEVNRGDRRSRRNNGKSDTLDAEAAARAVLGGQAKAVPKSADGTAEMIRQIKIARDTARKAKTSAIITLKALIVTAPADLREHLAGTSDKVLIDRCASLRPGAVNSTTASAKHALRTLAKRYQALEAEIREHDTILDDLTRSHAPTLREGLGIGADTAAEVLIVFGDNPERVHSEAAFAKLCGTSPVPASSGMTNRHRLSRAGHREANAALYRAVIVRMRFHEPTIKYVARRTAEGLSQRDIIRCLKRYLAREVYQAVMTDHRARQALPTSASQQTLDL</sequence>